<dbReference type="AlphaFoldDB" id="A0ABD6XTM5"/>
<proteinExistence type="predicted"/>
<evidence type="ECO:0000313" key="3">
    <source>
        <dbReference type="Proteomes" id="UP000245996"/>
    </source>
</evidence>
<keyword evidence="1" id="KW-0413">Isomerase</keyword>
<dbReference type="EMBL" id="QGHE01000002">
    <property type="protein sequence ID" value="PWJ82221.1"/>
    <property type="molecule type" value="Genomic_DNA"/>
</dbReference>
<dbReference type="PANTHER" id="PTHR21198">
    <property type="entry name" value="GLUTAMATE RACEMASE"/>
    <property type="match status" value="1"/>
</dbReference>
<evidence type="ECO:0000256" key="1">
    <source>
        <dbReference type="ARBA" id="ARBA00023235"/>
    </source>
</evidence>
<dbReference type="Gene3D" id="3.40.50.1860">
    <property type="match status" value="2"/>
</dbReference>
<protein>
    <submittedName>
        <fullName evidence="2">Aspartate racemase</fullName>
    </submittedName>
</protein>
<dbReference type="PANTHER" id="PTHR21198:SF7">
    <property type="entry name" value="ASPARTATE-GLUTAMATE RACEMASE FAMILY"/>
    <property type="match status" value="1"/>
</dbReference>
<dbReference type="SUPFAM" id="SSF53681">
    <property type="entry name" value="Aspartate/glutamate racemase"/>
    <property type="match status" value="2"/>
</dbReference>
<evidence type="ECO:0000313" key="2">
    <source>
        <dbReference type="EMBL" id="PWJ82221.1"/>
    </source>
</evidence>
<dbReference type="GO" id="GO:0016853">
    <property type="term" value="F:isomerase activity"/>
    <property type="evidence" value="ECO:0007669"/>
    <property type="project" value="UniProtKB-KW"/>
</dbReference>
<organism evidence="2 3">
    <name type="scientific">Enterobacter agglomerans</name>
    <name type="common">Erwinia herbicola</name>
    <name type="synonym">Pantoea agglomerans</name>
    <dbReference type="NCBI Taxonomy" id="549"/>
    <lineage>
        <taxon>Bacteria</taxon>
        <taxon>Pseudomonadati</taxon>
        <taxon>Pseudomonadota</taxon>
        <taxon>Gammaproteobacteria</taxon>
        <taxon>Enterobacterales</taxon>
        <taxon>Erwiniaceae</taxon>
        <taxon>Pantoea</taxon>
        <taxon>Pantoea agglomerans group</taxon>
    </lineage>
</organism>
<dbReference type="Proteomes" id="UP000245996">
    <property type="component" value="Unassembled WGS sequence"/>
</dbReference>
<dbReference type="InterPro" id="IPR001920">
    <property type="entry name" value="Asp/Glu_race"/>
</dbReference>
<accession>A0ABD6XTM5</accession>
<dbReference type="InterPro" id="IPR015942">
    <property type="entry name" value="Asp/Glu/hydantoin_racemase"/>
</dbReference>
<name>A0ABD6XTM5_ENTAG</name>
<gene>
    <name evidence="2" type="ORF">C7430_102549</name>
</gene>
<dbReference type="Pfam" id="PF01177">
    <property type="entry name" value="Asp_Glu_race"/>
    <property type="match status" value="1"/>
</dbReference>
<sequence>MTVSIGVLAGMGPRSTAPFIDMLVTDCHVGYGAKYDMDFPKMHIISLPTPFWPGKKIDDDAMIATLQQGISELVRAKVSLIAVPCNLAHCYFAEMKEASAGIPLLHIADSALNSLPAEVIRVAVLATEPTLDAGFYQARIEASGKEIIDSSLLREMTTSLIGRVKTKGFHDPDAQAEWNNLMSVVENLKVEALLIACTDLSPLITENTFSFVIVDTAASLSSATIKNYRRLSGKTTGEIHITG</sequence>
<reference evidence="2 3" key="1">
    <citation type="submission" date="2018-05" db="EMBL/GenBank/DDBJ databases">
        <title>Genomic Encyclopedia of Type Strains, Phase IV (KMG-V): Genome sequencing to study the core and pangenomes of soil and plant-associated prokaryotes.</title>
        <authorList>
            <person name="Whitman W."/>
        </authorList>
    </citation>
    <scope>NUCLEOTIDE SEQUENCE [LARGE SCALE GENOMIC DNA]</scope>
    <source>
        <strain evidence="2 3">PNG 92-11</strain>
    </source>
</reference>
<dbReference type="RefSeq" id="WP_109651798.1">
    <property type="nucleotide sequence ID" value="NZ_CP134720.1"/>
</dbReference>
<comment type="caution">
    <text evidence="2">The sequence shown here is derived from an EMBL/GenBank/DDBJ whole genome shotgun (WGS) entry which is preliminary data.</text>
</comment>